<dbReference type="RefSeq" id="WP_083561310.1">
    <property type="nucleotide sequence ID" value="NZ_AQQV01000002.1"/>
</dbReference>
<dbReference type="Gene3D" id="3.40.50.2300">
    <property type="match status" value="1"/>
</dbReference>
<dbReference type="Proteomes" id="UP000192342">
    <property type="component" value="Unassembled WGS sequence"/>
</dbReference>
<keyword evidence="1" id="KW-0059">Arsenical resistance</keyword>
<reference evidence="3 4" key="1">
    <citation type="submission" date="2013-04" db="EMBL/GenBank/DDBJ databases">
        <title>Oceanococcus atlanticus 22II-S10r2 Genome Sequencing.</title>
        <authorList>
            <person name="Lai Q."/>
            <person name="Li G."/>
            <person name="Shao Z."/>
        </authorList>
    </citation>
    <scope>NUCLEOTIDE SEQUENCE [LARGE SCALE GENOMIC DNA]</scope>
    <source>
        <strain evidence="3 4">22II-S10r2</strain>
    </source>
</reference>
<evidence type="ECO:0000259" key="2">
    <source>
        <dbReference type="SMART" id="SM00226"/>
    </source>
</evidence>
<dbReference type="AlphaFoldDB" id="A0A1Y1SF08"/>
<dbReference type="PANTHER" id="PTHR43428:SF1">
    <property type="entry name" value="ARSENATE REDUCTASE"/>
    <property type="match status" value="1"/>
</dbReference>
<protein>
    <submittedName>
        <fullName evidence="3">Arsenate reductase</fullName>
    </submittedName>
</protein>
<dbReference type="CDD" id="cd16345">
    <property type="entry name" value="LMWP_ArsC"/>
    <property type="match status" value="1"/>
</dbReference>
<dbReference type="InterPro" id="IPR036196">
    <property type="entry name" value="Ptyr_pPase_sf"/>
</dbReference>
<comment type="caution">
    <text evidence="3">The sequence shown here is derived from an EMBL/GenBank/DDBJ whole genome shotgun (WGS) entry which is preliminary data.</text>
</comment>
<dbReference type="STRING" id="1317117.ATO7_08732"/>
<dbReference type="GO" id="GO:0046685">
    <property type="term" value="P:response to arsenic-containing substance"/>
    <property type="evidence" value="ECO:0007669"/>
    <property type="project" value="UniProtKB-KW"/>
</dbReference>
<accession>A0A1Y1SF08</accession>
<evidence type="ECO:0000256" key="1">
    <source>
        <dbReference type="ARBA" id="ARBA00022849"/>
    </source>
</evidence>
<dbReference type="SMART" id="SM00226">
    <property type="entry name" value="LMWPc"/>
    <property type="match status" value="1"/>
</dbReference>
<dbReference type="Pfam" id="PF01451">
    <property type="entry name" value="LMWPc"/>
    <property type="match status" value="1"/>
</dbReference>
<dbReference type="SUPFAM" id="SSF52788">
    <property type="entry name" value="Phosphotyrosine protein phosphatases I"/>
    <property type="match status" value="1"/>
</dbReference>
<dbReference type="EMBL" id="AQQV01000002">
    <property type="protein sequence ID" value="ORE87112.1"/>
    <property type="molecule type" value="Genomic_DNA"/>
</dbReference>
<keyword evidence="4" id="KW-1185">Reference proteome</keyword>
<evidence type="ECO:0000313" key="3">
    <source>
        <dbReference type="EMBL" id="ORE87112.1"/>
    </source>
</evidence>
<dbReference type="OrthoDB" id="9793058at2"/>
<dbReference type="InterPro" id="IPR023485">
    <property type="entry name" value="Ptyr_pPase"/>
</dbReference>
<dbReference type="PANTHER" id="PTHR43428">
    <property type="entry name" value="ARSENATE REDUCTASE"/>
    <property type="match status" value="1"/>
</dbReference>
<name>A0A1Y1SF08_9GAMM</name>
<feature type="domain" description="Phosphotyrosine protein phosphatase I" evidence="2">
    <location>
        <begin position="1"/>
        <end position="136"/>
    </location>
</feature>
<proteinExistence type="predicted"/>
<organism evidence="3 4">
    <name type="scientific">Oceanococcus atlanticus</name>
    <dbReference type="NCBI Taxonomy" id="1317117"/>
    <lineage>
        <taxon>Bacteria</taxon>
        <taxon>Pseudomonadati</taxon>
        <taxon>Pseudomonadota</taxon>
        <taxon>Gammaproteobacteria</taxon>
        <taxon>Chromatiales</taxon>
        <taxon>Oceanococcaceae</taxon>
        <taxon>Oceanococcus</taxon>
    </lineage>
</organism>
<evidence type="ECO:0000313" key="4">
    <source>
        <dbReference type="Proteomes" id="UP000192342"/>
    </source>
</evidence>
<gene>
    <name evidence="3" type="ORF">ATO7_08732</name>
</gene>
<sequence length="156" mass="16964">MKILYICTHNRCRSILSEAITNHFAQPHLTARSAGSQPAGVVHPLSLQYLAEAGIATAGLKSQSWDDFEDFEPDVVITLCDSAAGESCPVWFGKAIKLHWGLQDPSKLSGDEAQAAAAFRHTIALIRQRVEGLEKIAVLERENWSAALQKLTTAPA</sequence>